<dbReference type="EMBL" id="VUMH01000001">
    <property type="protein sequence ID" value="MSS26594.1"/>
    <property type="molecule type" value="Genomic_DNA"/>
</dbReference>
<dbReference type="GO" id="GO:0015744">
    <property type="term" value="P:succinate transport"/>
    <property type="evidence" value="ECO:0007669"/>
    <property type="project" value="TreeGrafter"/>
</dbReference>
<feature type="transmembrane region" description="Helical" evidence="7">
    <location>
        <begin position="258"/>
        <end position="281"/>
    </location>
</feature>
<comment type="similarity">
    <text evidence="6">Belongs to the ThrE exporter (TC 2.A.79) family.</text>
</comment>
<evidence type="ECO:0000256" key="7">
    <source>
        <dbReference type="SAM" id="Phobius"/>
    </source>
</evidence>
<dbReference type="Proteomes" id="UP000477488">
    <property type="component" value="Unassembled WGS sequence"/>
</dbReference>
<comment type="subcellular location">
    <subcellularLocation>
        <location evidence="1">Cell membrane</location>
        <topology evidence="1">Multi-pass membrane protein</topology>
    </subcellularLocation>
</comment>
<evidence type="ECO:0000259" key="8">
    <source>
        <dbReference type="Pfam" id="PF06738"/>
    </source>
</evidence>
<keyword evidence="3 7" id="KW-0812">Transmembrane</keyword>
<evidence type="ECO:0000256" key="3">
    <source>
        <dbReference type="ARBA" id="ARBA00022692"/>
    </source>
</evidence>
<evidence type="ECO:0000256" key="4">
    <source>
        <dbReference type="ARBA" id="ARBA00022989"/>
    </source>
</evidence>
<accession>A0A6L5XHD7</accession>
<evidence type="ECO:0000313" key="10">
    <source>
        <dbReference type="Proteomes" id="UP000477488"/>
    </source>
</evidence>
<proteinExistence type="inferred from homology"/>
<evidence type="ECO:0000256" key="1">
    <source>
        <dbReference type="ARBA" id="ARBA00004651"/>
    </source>
</evidence>
<feature type="transmembrane region" description="Helical" evidence="7">
    <location>
        <begin position="168"/>
        <end position="185"/>
    </location>
</feature>
<keyword evidence="2" id="KW-1003">Cell membrane</keyword>
<name>A0A6L5XHD7_9BACT</name>
<dbReference type="Pfam" id="PF06738">
    <property type="entry name" value="ThrE"/>
    <property type="match status" value="1"/>
</dbReference>
<reference evidence="9 10" key="1">
    <citation type="submission" date="2019-09" db="EMBL/GenBank/DDBJ databases">
        <title>In-depth cultivation of the pig gut microbiome towards novel bacterial diversity and tailored functional studies.</title>
        <authorList>
            <person name="Wylensek D."/>
            <person name="Hitch T.C.A."/>
            <person name="Clavel T."/>
        </authorList>
    </citation>
    <scope>NUCLEOTIDE SEQUENCE [LARGE SCALE GENOMIC DNA]</scope>
    <source>
        <strain evidence="9 10">PG-178-WT-4</strain>
    </source>
</reference>
<keyword evidence="5 7" id="KW-0472">Membrane</keyword>
<dbReference type="InterPro" id="IPR010619">
    <property type="entry name" value="ThrE-like_N"/>
</dbReference>
<dbReference type="PANTHER" id="PTHR34390">
    <property type="entry name" value="UPF0442 PROTEIN YJJB-RELATED"/>
    <property type="match status" value="1"/>
</dbReference>
<sequence length="284" mass="29869">MSESFQQSAAKAALSHAPHCSSGGRLATNQAPGAGEVNDFLRTFCAALLGLGAQTARVDRNAARIAGAFGFAVDLAVFPKHLMLSVTSADGRERRTSVGSIKAGAPDFRKVASLNALGWSIVDERLSLEEARRRLNAILSGQSYHPACVRLMVACANAAFCRLFEGDATAMALVFAATLAGFYLRQLLVRWRVDGKIVFFCCAFGASLLAAPGVLFHWGSTPQTGLAASVLFLIPGIPLINAMLDIMDGHVLMGFSRAVQASILIVCIALGLALTMALLGVSSL</sequence>
<dbReference type="GO" id="GO:0005886">
    <property type="term" value="C:plasma membrane"/>
    <property type="evidence" value="ECO:0007669"/>
    <property type="project" value="UniProtKB-SubCell"/>
</dbReference>
<evidence type="ECO:0000256" key="2">
    <source>
        <dbReference type="ARBA" id="ARBA00022475"/>
    </source>
</evidence>
<protein>
    <submittedName>
        <fullName evidence="9">Threonine/serine exporter family protein</fullName>
    </submittedName>
</protein>
<dbReference type="AlphaFoldDB" id="A0A6L5XHD7"/>
<feature type="transmembrane region" description="Helical" evidence="7">
    <location>
        <begin position="197"/>
        <end position="219"/>
    </location>
</feature>
<feature type="domain" description="Threonine/serine exporter-like N-terminal" evidence="8">
    <location>
        <begin position="40"/>
        <end position="278"/>
    </location>
</feature>
<dbReference type="RefSeq" id="WP_154508248.1">
    <property type="nucleotide sequence ID" value="NZ_VUMH01000001.1"/>
</dbReference>
<comment type="caution">
    <text evidence="9">The sequence shown here is derived from an EMBL/GenBank/DDBJ whole genome shotgun (WGS) entry which is preliminary data.</text>
</comment>
<gene>
    <name evidence="9" type="ORF">FYJ44_00720</name>
</gene>
<evidence type="ECO:0000313" key="9">
    <source>
        <dbReference type="EMBL" id="MSS26594.1"/>
    </source>
</evidence>
<evidence type="ECO:0000256" key="6">
    <source>
        <dbReference type="ARBA" id="ARBA00034125"/>
    </source>
</evidence>
<evidence type="ECO:0000256" key="5">
    <source>
        <dbReference type="ARBA" id="ARBA00023136"/>
    </source>
</evidence>
<keyword evidence="4 7" id="KW-1133">Transmembrane helix</keyword>
<keyword evidence="10" id="KW-1185">Reference proteome</keyword>
<organism evidence="9 10">
    <name type="scientific">Desulfovibrio porci</name>
    <dbReference type="NCBI Taxonomy" id="2605782"/>
    <lineage>
        <taxon>Bacteria</taxon>
        <taxon>Pseudomonadati</taxon>
        <taxon>Thermodesulfobacteriota</taxon>
        <taxon>Desulfovibrionia</taxon>
        <taxon>Desulfovibrionales</taxon>
        <taxon>Desulfovibrionaceae</taxon>
        <taxon>Desulfovibrio</taxon>
    </lineage>
</organism>
<feature type="transmembrane region" description="Helical" evidence="7">
    <location>
        <begin position="225"/>
        <end position="246"/>
    </location>
</feature>
<dbReference type="GO" id="GO:0022857">
    <property type="term" value="F:transmembrane transporter activity"/>
    <property type="evidence" value="ECO:0007669"/>
    <property type="project" value="InterPro"/>
</dbReference>
<dbReference type="InterPro" id="IPR050539">
    <property type="entry name" value="ThrE_Dicarb/AminoAcid_Exp"/>
</dbReference>
<dbReference type="PANTHER" id="PTHR34390:SF2">
    <property type="entry name" value="SUCCINATE TRANSPORTER SUBUNIT YJJP-RELATED"/>
    <property type="match status" value="1"/>
</dbReference>